<reference evidence="3 4" key="1">
    <citation type="submission" date="2019-12" db="EMBL/GenBank/DDBJ databases">
        <title>Draft Genome Sequences of Six Type Strains of the Genus Massilia.</title>
        <authorList>
            <person name="Miess H."/>
            <person name="Frediansyah A."/>
            <person name="Goeker M."/>
            <person name="Gross H."/>
        </authorList>
    </citation>
    <scope>NUCLEOTIDE SEQUENCE [LARGE SCALE GENOMIC DNA]</scope>
    <source>
        <strain evidence="3 4">DSM 26639</strain>
    </source>
</reference>
<gene>
    <name evidence="3" type="ORF">GO485_23245</name>
</gene>
<sequence>MKKIVLAGMMAALCAAPVYAADAQKGQNGQKAQGGEQQARPSREVTAALNELAKVPKFRDAVNELVYSATMSMPVVLIPGYAKAAKTMRPDQASDKYGREVRQITAAAGTVAQDPAVAAETQEKLLALMGKRLGAEDIARITAFYRSPQGAATLTVLPEGVAQEAMDVAQDVLKPRVQAVIGQQKQPAGKKK</sequence>
<feature type="chain" id="PRO_5045147488" evidence="1">
    <location>
        <begin position="21"/>
        <end position="192"/>
    </location>
</feature>
<dbReference type="EMBL" id="CP046904">
    <property type="protein sequence ID" value="QGZ41682.1"/>
    <property type="molecule type" value="Genomic_DNA"/>
</dbReference>
<dbReference type="RefSeq" id="WP_145873068.1">
    <property type="nucleotide sequence ID" value="NZ_CP046904.1"/>
</dbReference>
<evidence type="ECO:0000256" key="1">
    <source>
        <dbReference type="SAM" id="SignalP"/>
    </source>
</evidence>
<protein>
    <submittedName>
        <fullName evidence="3">DUF2059 domain-containing protein</fullName>
    </submittedName>
</protein>
<name>A0ABX6FVY1_9BURK</name>
<keyword evidence="4" id="KW-1185">Reference proteome</keyword>
<feature type="domain" description="DUF2059" evidence="2">
    <location>
        <begin position="131"/>
        <end position="177"/>
    </location>
</feature>
<feature type="signal peptide" evidence="1">
    <location>
        <begin position="1"/>
        <end position="20"/>
    </location>
</feature>
<dbReference type="InterPro" id="IPR018637">
    <property type="entry name" value="DUF2059"/>
</dbReference>
<dbReference type="Proteomes" id="UP000437862">
    <property type="component" value="Chromosome"/>
</dbReference>
<organism evidence="3 4">
    <name type="scientific">Pseudoduganella flava</name>
    <dbReference type="NCBI Taxonomy" id="871742"/>
    <lineage>
        <taxon>Bacteria</taxon>
        <taxon>Pseudomonadati</taxon>
        <taxon>Pseudomonadota</taxon>
        <taxon>Betaproteobacteria</taxon>
        <taxon>Burkholderiales</taxon>
        <taxon>Oxalobacteraceae</taxon>
        <taxon>Telluria group</taxon>
        <taxon>Pseudoduganella</taxon>
    </lineage>
</organism>
<evidence type="ECO:0000313" key="4">
    <source>
        <dbReference type="Proteomes" id="UP000437862"/>
    </source>
</evidence>
<accession>A0ABX6FVY1</accession>
<evidence type="ECO:0000259" key="2">
    <source>
        <dbReference type="Pfam" id="PF09832"/>
    </source>
</evidence>
<evidence type="ECO:0000313" key="3">
    <source>
        <dbReference type="EMBL" id="QGZ41682.1"/>
    </source>
</evidence>
<proteinExistence type="predicted"/>
<keyword evidence="1" id="KW-0732">Signal</keyword>
<dbReference type="Pfam" id="PF09832">
    <property type="entry name" value="DUF2059"/>
    <property type="match status" value="1"/>
</dbReference>